<accession>A0AAN7SWV5</accession>
<dbReference type="Proteomes" id="UP001309876">
    <property type="component" value="Unassembled WGS sequence"/>
</dbReference>
<feature type="region of interest" description="Disordered" evidence="1">
    <location>
        <begin position="14"/>
        <end position="34"/>
    </location>
</feature>
<sequence length="227" mass="25613">MGAHKIGSYIIHYRQRKKEAAEDERRRRLEDAKRRPDIIDPSWEILGYKSPRPEQSIDNSIDHDHRAATFSSSAKDDWLFQARRASTMPGDYQLQPYCEVTPKSSISSSKSAASDQTCHMGWASASYSMSMMNLHGGSVPQKQRHDSPNHNHLDQQSLPFHDDSSSKRASYRLEACLTKPFSINDPLDFPSEPLHNGTDDQQPEPDFDGAHCQDDSDAPKRCDGLVA</sequence>
<comment type="caution">
    <text evidence="2">The sequence shown here is derived from an EMBL/GenBank/DDBJ whole genome shotgun (WGS) entry which is preliminary data.</text>
</comment>
<feature type="region of interest" description="Disordered" evidence="1">
    <location>
        <begin position="133"/>
        <end position="164"/>
    </location>
</feature>
<proteinExistence type="predicted"/>
<evidence type="ECO:0000313" key="2">
    <source>
        <dbReference type="EMBL" id="KAK5083662.1"/>
    </source>
</evidence>
<feature type="compositionally biased region" description="Basic and acidic residues" evidence="1">
    <location>
        <begin position="18"/>
        <end position="34"/>
    </location>
</feature>
<reference evidence="2 3" key="1">
    <citation type="submission" date="2023-08" db="EMBL/GenBank/DDBJ databases">
        <title>Black Yeasts Isolated from many extreme environments.</title>
        <authorList>
            <person name="Coleine C."/>
            <person name="Stajich J.E."/>
            <person name="Selbmann L."/>
        </authorList>
    </citation>
    <scope>NUCLEOTIDE SEQUENCE [LARGE SCALE GENOMIC DNA]</scope>
    <source>
        <strain evidence="2 3">CCFEE 5910</strain>
    </source>
</reference>
<feature type="compositionally biased region" description="Basic and acidic residues" evidence="1">
    <location>
        <begin position="208"/>
        <end position="227"/>
    </location>
</feature>
<feature type="compositionally biased region" description="Basic and acidic residues" evidence="1">
    <location>
        <begin position="143"/>
        <end position="153"/>
    </location>
</feature>
<organism evidence="2 3">
    <name type="scientific">Lithohypha guttulata</name>
    <dbReference type="NCBI Taxonomy" id="1690604"/>
    <lineage>
        <taxon>Eukaryota</taxon>
        <taxon>Fungi</taxon>
        <taxon>Dikarya</taxon>
        <taxon>Ascomycota</taxon>
        <taxon>Pezizomycotina</taxon>
        <taxon>Eurotiomycetes</taxon>
        <taxon>Chaetothyriomycetidae</taxon>
        <taxon>Chaetothyriales</taxon>
        <taxon>Trichomeriaceae</taxon>
        <taxon>Lithohypha</taxon>
    </lineage>
</organism>
<dbReference type="EMBL" id="JAVRRJ010000006">
    <property type="protein sequence ID" value="KAK5083662.1"/>
    <property type="molecule type" value="Genomic_DNA"/>
</dbReference>
<keyword evidence="3" id="KW-1185">Reference proteome</keyword>
<gene>
    <name evidence="2" type="ORF">LTR05_006166</name>
</gene>
<evidence type="ECO:0000256" key="1">
    <source>
        <dbReference type="SAM" id="MobiDB-lite"/>
    </source>
</evidence>
<dbReference type="AlphaFoldDB" id="A0AAN7SWV5"/>
<name>A0AAN7SWV5_9EURO</name>
<evidence type="ECO:0000313" key="3">
    <source>
        <dbReference type="Proteomes" id="UP001309876"/>
    </source>
</evidence>
<feature type="region of interest" description="Disordered" evidence="1">
    <location>
        <begin position="184"/>
        <end position="227"/>
    </location>
</feature>
<protein>
    <submittedName>
        <fullName evidence="2">Uncharacterized protein</fullName>
    </submittedName>
</protein>